<dbReference type="GO" id="GO:0050661">
    <property type="term" value="F:NADP binding"/>
    <property type="evidence" value="ECO:0007669"/>
    <property type="project" value="InterPro"/>
</dbReference>
<feature type="region of interest" description="Disordered" evidence="27">
    <location>
        <begin position="1190"/>
        <end position="1212"/>
    </location>
</feature>
<dbReference type="SUPFAM" id="SSF103473">
    <property type="entry name" value="MFS general substrate transporter"/>
    <property type="match status" value="1"/>
</dbReference>
<evidence type="ECO:0000256" key="13">
    <source>
        <dbReference type="ARBA" id="ARBA00023136"/>
    </source>
</evidence>
<dbReference type="InterPro" id="IPR000960">
    <property type="entry name" value="Flavin_mOase"/>
</dbReference>
<dbReference type="GO" id="GO:0006629">
    <property type="term" value="P:lipid metabolic process"/>
    <property type="evidence" value="ECO:0007669"/>
    <property type="project" value="UniProtKB-KW"/>
</dbReference>
<dbReference type="GO" id="GO:0004497">
    <property type="term" value="F:monooxygenase activity"/>
    <property type="evidence" value="ECO:0000318"/>
    <property type="project" value="GO_Central"/>
</dbReference>
<evidence type="ECO:0000256" key="7">
    <source>
        <dbReference type="ARBA" id="ARBA00022827"/>
    </source>
</evidence>
<gene>
    <name evidence="29" type="primary">WBGene00273313</name>
</gene>
<comment type="catalytic activity">
    <reaction evidence="24">
        <text>octan-3-one + NADPH + O2 + H(+) = pentyl propanoate + NADP(+) + H2O</text>
        <dbReference type="Rhea" id="RHEA:54840"/>
        <dbReference type="ChEBI" id="CHEBI:15377"/>
        <dbReference type="ChEBI" id="CHEBI:15378"/>
        <dbReference type="ChEBI" id="CHEBI:15379"/>
        <dbReference type="ChEBI" id="CHEBI:57783"/>
        <dbReference type="ChEBI" id="CHEBI:58349"/>
        <dbReference type="ChEBI" id="CHEBI:80946"/>
        <dbReference type="ChEBI" id="CHEBI:87373"/>
    </reaction>
    <physiologicalReaction direction="left-to-right" evidence="24">
        <dbReference type="Rhea" id="RHEA:54841"/>
    </physiologicalReaction>
</comment>
<evidence type="ECO:0000256" key="6">
    <source>
        <dbReference type="ARBA" id="ARBA00022692"/>
    </source>
</evidence>
<reference evidence="30" key="1">
    <citation type="journal article" date="2008" name="Nat. Genet.">
        <title>The Pristionchus pacificus genome provides a unique perspective on nematode lifestyle and parasitism.</title>
        <authorList>
            <person name="Dieterich C."/>
            <person name="Clifton S.W."/>
            <person name="Schuster L.N."/>
            <person name="Chinwalla A."/>
            <person name="Delehaunty K."/>
            <person name="Dinkelacker I."/>
            <person name="Fulton L."/>
            <person name="Fulton R."/>
            <person name="Godfrey J."/>
            <person name="Minx P."/>
            <person name="Mitreva M."/>
            <person name="Roeseler W."/>
            <person name="Tian H."/>
            <person name="Witte H."/>
            <person name="Yang S.P."/>
            <person name="Wilson R.K."/>
            <person name="Sommer R.J."/>
        </authorList>
    </citation>
    <scope>NUCLEOTIDE SEQUENCE [LARGE SCALE GENOMIC DNA]</scope>
    <source>
        <strain evidence="30">PS312</strain>
    </source>
</reference>
<feature type="transmembrane region" description="Helical" evidence="28">
    <location>
        <begin position="226"/>
        <end position="246"/>
    </location>
</feature>
<keyword evidence="12" id="KW-0443">Lipid metabolism</keyword>
<evidence type="ECO:0000256" key="9">
    <source>
        <dbReference type="ARBA" id="ARBA00022857"/>
    </source>
</evidence>
<evidence type="ECO:0000256" key="24">
    <source>
        <dbReference type="ARBA" id="ARBA00049475"/>
    </source>
</evidence>
<evidence type="ECO:0000313" key="29">
    <source>
        <dbReference type="EnsemblMetazoa" id="PPA34944.1"/>
    </source>
</evidence>
<evidence type="ECO:0000256" key="23">
    <source>
        <dbReference type="ARBA" id="ARBA00049443"/>
    </source>
</evidence>
<feature type="compositionally biased region" description="Low complexity" evidence="27">
    <location>
        <begin position="621"/>
        <end position="637"/>
    </location>
</feature>
<feature type="region of interest" description="Disordered" evidence="27">
    <location>
        <begin position="1301"/>
        <end position="1366"/>
    </location>
</feature>
<dbReference type="InterPro" id="IPR020946">
    <property type="entry name" value="Flavin_mOase-like"/>
</dbReference>
<dbReference type="InterPro" id="IPR036188">
    <property type="entry name" value="FAD/NAD-bd_sf"/>
</dbReference>
<proteinExistence type="inferred from homology"/>
<evidence type="ECO:0000256" key="18">
    <source>
        <dbReference type="ARBA" id="ARBA00047864"/>
    </source>
</evidence>
<comment type="catalytic activity">
    <reaction evidence="15">
        <text>hexan-3-one + NADPH + O2 + H(+) = propyl propanoate + NADP(+) + H2O</text>
        <dbReference type="Rhea" id="RHEA:54848"/>
        <dbReference type="ChEBI" id="CHEBI:15377"/>
        <dbReference type="ChEBI" id="CHEBI:15378"/>
        <dbReference type="ChEBI" id="CHEBI:15379"/>
        <dbReference type="ChEBI" id="CHEBI:57783"/>
        <dbReference type="ChEBI" id="CHEBI:58349"/>
        <dbReference type="ChEBI" id="CHEBI:89828"/>
        <dbReference type="ChEBI" id="CHEBI:89891"/>
    </reaction>
    <physiologicalReaction direction="left-to-right" evidence="15">
        <dbReference type="Rhea" id="RHEA:54849"/>
    </physiologicalReaction>
</comment>
<name>A0A8R1YRY5_PRIPA</name>
<keyword evidence="11 25" id="KW-0560">Oxidoreductase</keyword>
<dbReference type="GO" id="GO:0016174">
    <property type="term" value="F:NAD(P)H oxidase H2O2-forming activity"/>
    <property type="evidence" value="ECO:0007669"/>
    <property type="project" value="UniProtKB-EC"/>
</dbReference>
<feature type="compositionally biased region" description="Basic and acidic residues" evidence="27">
    <location>
        <begin position="745"/>
        <end position="768"/>
    </location>
</feature>
<keyword evidence="9" id="KW-0521">NADP</keyword>
<evidence type="ECO:0000256" key="17">
    <source>
        <dbReference type="ARBA" id="ARBA00047855"/>
    </source>
</evidence>
<keyword evidence="8" id="KW-0492">Microsome</keyword>
<evidence type="ECO:0000256" key="11">
    <source>
        <dbReference type="ARBA" id="ARBA00023002"/>
    </source>
</evidence>
<evidence type="ECO:0000256" key="28">
    <source>
        <dbReference type="SAM" id="Phobius"/>
    </source>
</evidence>
<feature type="compositionally biased region" description="Polar residues" evidence="27">
    <location>
        <begin position="494"/>
        <end position="545"/>
    </location>
</feature>
<reference evidence="29" key="2">
    <citation type="submission" date="2022-06" db="UniProtKB">
        <authorList>
            <consortium name="EnsemblMetazoa"/>
        </authorList>
    </citation>
    <scope>IDENTIFICATION</scope>
    <source>
        <strain evidence="29">PS312</strain>
    </source>
</reference>
<keyword evidence="4" id="KW-0597">Phosphoprotein</keyword>
<feature type="compositionally biased region" description="Basic and acidic residues" evidence="27">
    <location>
        <begin position="641"/>
        <end position="653"/>
    </location>
</feature>
<comment type="cofactor">
    <cofactor evidence="25">
        <name>FAD</name>
        <dbReference type="ChEBI" id="CHEBI:57692"/>
    </cofactor>
</comment>
<feature type="region of interest" description="Disordered" evidence="27">
    <location>
        <begin position="737"/>
        <end position="777"/>
    </location>
</feature>
<dbReference type="Pfam" id="PF00083">
    <property type="entry name" value="Sugar_tr"/>
    <property type="match status" value="1"/>
</dbReference>
<feature type="region of interest" description="Disordered" evidence="27">
    <location>
        <begin position="482"/>
        <end position="581"/>
    </location>
</feature>
<evidence type="ECO:0000256" key="10">
    <source>
        <dbReference type="ARBA" id="ARBA00022989"/>
    </source>
</evidence>
<evidence type="ECO:0000256" key="5">
    <source>
        <dbReference type="ARBA" id="ARBA00022630"/>
    </source>
</evidence>
<feature type="compositionally biased region" description="Basic and acidic residues" evidence="27">
    <location>
        <begin position="791"/>
        <end position="807"/>
    </location>
</feature>
<evidence type="ECO:0000256" key="15">
    <source>
        <dbReference type="ARBA" id="ARBA00047426"/>
    </source>
</evidence>
<feature type="coiled-coil region" evidence="26">
    <location>
        <begin position="1014"/>
        <end position="1066"/>
    </location>
</feature>
<comment type="subcellular location">
    <subcellularLocation>
        <location evidence="1">Microsome membrane</location>
    </subcellularLocation>
</comment>
<accession>A0A8R1YRY5</accession>
<sequence length="1974" mass="220537">MAGVEPACQGKVDIETLTVIEIVPALSNMGAAPANAKPLRSFDEIFGIVGGYGRYQLMMLIVLQYSMINLAGNYVFVSFAALRPTCNETGYNVSKHPPPTHASSSHPAPISLGPPSTLSMRTGSLSAPQRRYPIICRQCRKWVTFSGALQMVGFGLLGAAASNSYILAIAMAGMGFSYGVYNDVGMALASECVGVRYRILQTLSFQWSLALMINSLLAYSTASWRGFLTATNLLGLPVLFIIPFWLESPRWLIQRKRVDEAADSLNKMMARNGESKRFTGDDLMEIELDDVQSRSYSCSDLFSTRQLSLYSLVMILSALTIEISVAIIIFDVQVLTGNPFVNIAILWVPPFLFLTDGTTLTLFLMVLLFDGLIQPSVRSALLIIAGIVNSGVHFTIYKQYCIELFPTVIRGVAVGSFGVVEKIGGAIAPQLIVLSHQYWPGISATVAITILSASLISGYLILPETRDQARASFRKSETMYCPKRSTGLPDTKRTVPTSSSNWDQSTSTLSFVVPSLNNETDDSSALHNSTDISTTQGEAETSPTAPTVDRPVENSTAINPVLEEGPTLEQGNESEYSSTHNTFELTTYREDAEEVKNDETASSQVDNVQAEPSRSRDVEATSTTPTVDPPVDNSTTVNPVLKEEPTTEQRNETEYSSTDSTLELTTYREDAEEVKDDEIASSQVDNVQAEPSRSRDVESQPQSAESPPAQATNSSDLENLSADDLLIRLNAANTTLQTAKAATTKARDELTKREKAAEQPNKDYEEKKKNGRNWRRGLTNIFKKAERELATTEESLKQAKTDKRERPSWQSQLDTKRNTLQTKKTEEQPLKDRIELLEVDVTNKKGEWDKAVKEVKNRQEAYDIDKCDEAPQSTSTVCIGFLEKINTLNGVVIQAKTAFDQVEQQLNATEKDLNTLNDELSKHQNEINLLRTNILLKTEDEINERIAKYEEEFKNRNEQFSNAKTKKEEAEAELEKKKAAKEAVEQTDGGISAVAARFEAYRAESIFTDAKNAKKKADNEVEAQKKILEIAEQKEAAEKANVEKLEKLYEERRREEERRKEEALKKGSAVPVIVGSSIGGLVLVIGAVIGGIFLYRHLKKKGNGPDDKKKPKKGVAKRKKRTPSEQTSKGDEEKKGETDNLLPSQSNEKLNVPVPSVTGSSNKDNHNEQTNAQQEGILNTCLNTCNGNKNESETKRGTITNQPGKDNSPERFTIPAKNFKWRGSLIRRTRWHGEPNHLLEGKKGPEKLEKIWFDPDANFATEIGASEIMEDGGPPSDSSRSEWLDYVDEFEKCHKAMKAVEAAEKIPNPTDSQKEDAKKKRAAYLKLADEEAKKKKKHSKQGRDKAADRKKPGKDKKSNKKSKRSHTYECTLIAGRTASRSDRLSTALSNLHCLSPVREGERTWRYERQMRCDFRAQTCAPARDARFAPFCPIILCLSPPPYLPIPLPSLSLSLSLSNLPPMKVAVIGAGASGLPAIKCALEQGFEVVCFEKSSDLGGLWRFKPNPCPGEGTVMKSTVINTSKEMTAYSDFPPPADSANYMHNSELLEYFRSYAKHFDLEKHILYQHEVLDVKRNEDFELSGKWIVEYKDMSTNNCGNERFDAVALCTGHHTEPYWPAPFEGQETFQGRIMHSHDYKDHRGLEDKKVVVIGIGNSGADIAVELSKMSKKVYLATRSGSWVMNRVWDKGEPTDLVYLNRFMFTFKTFFPFRLQNYFVERKIESRFDHGRYGLRPKHRALAAHVTINDELPNRIASGTVIIKPNVGSFSDRAVIFEDGTRVDDVDVVIFATGFSFGFPVVEKGNLIPVENNRVSLFLNMYPPQLAEKNTLAVIGLIQPTGSIMPISEMQCRLFMASLAGKAKLPAEKGMLKHVRKVQKTMAAEFVASRRHTIQVYYPEYMDEVAKWLTDPRLAYALVFNGLVPYQYRLDGQDRWDGARDAIIGMPQRVFDTTRTRRTKETMRSKKGIHYVWRILKG</sequence>
<dbReference type="SUPFAM" id="SSF51905">
    <property type="entry name" value="FAD/NAD(P)-binding domain"/>
    <property type="match status" value="2"/>
</dbReference>
<comment type="catalytic activity">
    <reaction evidence="19">
        <text>hexan-3-one + NADPH + O2 + H(+) = ethyl butanoate + NADP(+) + H2O</text>
        <dbReference type="Rhea" id="RHEA:54844"/>
        <dbReference type="ChEBI" id="CHEBI:15377"/>
        <dbReference type="ChEBI" id="CHEBI:15378"/>
        <dbReference type="ChEBI" id="CHEBI:15379"/>
        <dbReference type="ChEBI" id="CHEBI:57783"/>
        <dbReference type="ChEBI" id="CHEBI:58349"/>
        <dbReference type="ChEBI" id="CHEBI:88764"/>
        <dbReference type="ChEBI" id="CHEBI:89891"/>
    </reaction>
    <physiologicalReaction direction="left-to-right" evidence="19">
        <dbReference type="Rhea" id="RHEA:54845"/>
    </physiologicalReaction>
</comment>
<dbReference type="EC" id="1.-.-.-" evidence="25"/>
<evidence type="ECO:0000256" key="20">
    <source>
        <dbReference type="ARBA" id="ARBA00048459"/>
    </source>
</evidence>
<feature type="compositionally biased region" description="Polar residues" evidence="27">
    <location>
        <begin position="600"/>
        <end position="612"/>
    </location>
</feature>
<evidence type="ECO:0000256" key="26">
    <source>
        <dbReference type="SAM" id="Coils"/>
    </source>
</evidence>
<dbReference type="PANTHER" id="PTHR23023">
    <property type="entry name" value="DIMETHYLANILINE MONOOXYGENASE"/>
    <property type="match status" value="1"/>
</dbReference>
<feature type="region of interest" description="Disordered" evidence="27">
    <location>
        <begin position="1099"/>
        <end position="1169"/>
    </location>
</feature>
<feature type="region of interest" description="Disordered" evidence="27">
    <location>
        <begin position="791"/>
        <end position="826"/>
    </location>
</feature>
<protein>
    <recommendedName>
        <fullName evidence="25">Flavin-containing monooxygenase</fullName>
        <ecNumber evidence="25">1.-.-.-</ecNumber>
    </recommendedName>
</protein>
<comment type="catalytic activity">
    <reaction evidence="20">
        <text>octan-3-one + NADPH + O2 + H(+) = ethyl hexanoate + NADP(+) + H2O</text>
        <dbReference type="Rhea" id="RHEA:54856"/>
        <dbReference type="ChEBI" id="CHEBI:15377"/>
        <dbReference type="ChEBI" id="CHEBI:15378"/>
        <dbReference type="ChEBI" id="CHEBI:15379"/>
        <dbReference type="ChEBI" id="CHEBI:57783"/>
        <dbReference type="ChEBI" id="CHEBI:58349"/>
        <dbReference type="ChEBI" id="CHEBI:80946"/>
        <dbReference type="ChEBI" id="CHEBI:86055"/>
    </reaction>
    <physiologicalReaction direction="left-to-right" evidence="20">
        <dbReference type="Rhea" id="RHEA:54857"/>
    </physiologicalReaction>
</comment>
<keyword evidence="7 25" id="KW-0274">FAD</keyword>
<dbReference type="Gene3D" id="1.20.1250.20">
    <property type="entry name" value="MFS general substrate transporter like domains"/>
    <property type="match status" value="1"/>
</dbReference>
<comment type="catalytic activity">
    <reaction evidence="16">
        <text>heptan-2-one + NADPH + O2 + H(+) = pentyl acetate + NADP(+) + H2O</text>
        <dbReference type="Rhea" id="RHEA:54836"/>
        <dbReference type="ChEBI" id="CHEBI:5672"/>
        <dbReference type="ChEBI" id="CHEBI:15377"/>
        <dbReference type="ChEBI" id="CHEBI:15378"/>
        <dbReference type="ChEBI" id="CHEBI:15379"/>
        <dbReference type="ChEBI" id="CHEBI:57783"/>
        <dbReference type="ChEBI" id="CHEBI:58349"/>
        <dbReference type="ChEBI" id="CHEBI:87362"/>
    </reaction>
    <physiologicalReaction direction="left-to-right" evidence="16">
        <dbReference type="Rhea" id="RHEA:54837"/>
    </physiologicalReaction>
</comment>
<dbReference type="GO" id="GO:0034899">
    <property type="term" value="F:trimethylamine monooxygenase activity"/>
    <property type="evidence" value="ECO:0007669"/>
    <property type="project" value="UniProtKB-EC"/>
</dbReference>
<dbReference type="GO" id="GO:0050660">
    <property type="term" value="F:flavin adenine dinucleotide binding"/>
    <property type="evidence" value="ECO:0007669"/>
    <property type="project" value="InterPro"/>
</dbReference>
<dbReference type="Gene3D" id="3.50.50.60">
    <property type="entry name" value="FAD/NAD(P)-binding domain"/>
    <property type="match status" value="1"/>
</dbReference>
<comment type="catalytic activity">
    <reaction evidence="17">
        <text>sulcatone + NADPH + O2 + H(+) = 4-methylpent-3-en-1-yl acetate + NADP(+) + H2O</text>
        <dbReference type="Rhea" id="RHEA:54864"/>
        <dbReference type="ChEBI" id="CHEBI:15377"/>
        <dbReference type="ChEBI" id="CHEBI:15378"/>
        <dbReference type="ChEBI" id="CHEBI:15379"/>
        <dbReference type="ChEBI" id="CHEBI:16310"/>
        <dbReference type="ChEBI" id="CHEBI:57783"/>
        <dbReference type="ChEBI" id="CHEBI:58349"/>
        <dbReference type="ChEBI" id="CHEBI:138373"/>
    </reaction>
    <physiologicalReaction direction="left-to-right" evidence="17">
        <dbReference type="Rhea" id="RHEA:54865"/>
    </physiologicalReaction>
</comment>
<comment type="similarity">
    <text evidence="2 25">Belongs to the FMO family.</text>
</comment>
<keyword evidence="30" id="KW-1185">Reference proteome</keyword>
<evidence type="ECO:0000256" key="25">
    <source>
        <dbReference type="RuleBase" id="RU361177"/>
    </source>
</evidence>
<evidence type="ECO:0000256" key="1">
    <source>
        <dbReference type="ARBA" id="ARBA00004524"/>
    </source>
</evidence>
<evidence type="ECO:0000256" key="22">
    <source>
        <dbReference type="ARBA" id="ARBA00048990"/>
    </source>
</evidence>
<dbReference type="InterPro" id="IPR005828">
    <property type="entry name" value="MFS_sugar_transport-like"/>
</dbReference>
<dbReference type="GO" id="GO:0022857">
    <property type="term" value="F:transmembrane transporter activity"/>
    <property type="evidence" value="ECO:0007669"/>
    <property type="project" value="InterPro"/>
</dbReference>
<feature type="transmembrane region" description="Helical" evidence="28">
    <location>
        <begin position="438"/>
        <end position="462"/>
    </location>
</feature>
<evidence type="ECO:0000256" key="8">
    <source>
        <dbReference type="ARBA" id="ARBA00022848"/>
    </source>
</evidence>
<evidence type="ECO:0000313" key="30">
    <source>
        <dbReference type="Proteomes" id="UP000005239"/>
    </source>
</evidence>
<comment type="catalytic activity">
    <reaction evidence="21">
        <text>(2E)-geranial + NADPH + O2 + H(+) = (1E)-2,6-dimethylhepta-1,5-dien-1-yl formate + NADP(+) + H2O</text>
        <dbReference type="Rhea" id="RHEA:54860"/>
        <dbReference type="ChEBI" id="CHEBI:15377"/>
        <dbReference type="ChEBI" id="CHEBI:15378"/>
        <dbReference type="ChEBI" id="CHEBI:15379"/>
        <dbReference type="ChEBI" id="CHEBI:16980"/>
        <dbReference type="ChEBI" id="CHEBI:57783"/>
        <dbReference type="ChEBI" id="CHEBI:58349"/>
        <dbReference type="ChEBI" id="CHEBI:138375"/>
    </reaction>
    <physiologicalReaction direction="left-to-right" evidence="21">
        <dbReference type="Rhea" id="RHEA:54861"/>
    </physiologicalReaction>
</comment>
<feature type="transmembrane region" description="Helical" evidence="28">
    <location>
        <begin position="1068"/>
        <end position="1095"/>
    </location>
</feature>
<dbReference type="InterPro" id="IPR002257">
    <property type="entry name" value="Flavin_mOase_5"/>
</dbReference>
<dbReference type="Proteomes" id="UP000005239">
    <property type="component" value="Unassembled WGS sequence"/>
</dbReference>
<dbReference type="InterPro" id="IPR036259">
    <property type="entry name" value="MFS_trans_sf"/>
</dbReference>
<evidence type="ECO:0000256" key="27">
    <source>
        <dbReference type="SAM" id="MobiDB-lite"/>
    </source>
</evidence>
<feature type="compositionally biased region" description="Basic and acidic residues" evidence="27">
    <location>
        <begin position="1128"/>
        <end position="1138"/>
    </location>
</feature>
<keyword evidence="6 28" id="KW-0812">Transmembrane</keyword>
<feature type="compositionally biased region" description="Polar residues" evidence="27">
    <location>
        <begin position="569"/>
        <end position="581"/>
    </location>
</feature>
<organism evidence="29 30">
    <name type="scientific">Pristionchus pacificus</name>
    <name type="common">Parasitic nematode worm</name>
    <dbReference type="NCBI Taxonomy" id="54126"/>
    <lineage>
        <taxon>Eukaryota</taxon>
        <taxon>Metazoa</taxon>
        <taxon>Ecdysozoa</taxon>
        <taxon>Nematoda</taxon>
        <taxon>Chromadorea</taxon>
        <taxon>Rhabditida</taxon>
        <taxon>Rhabditina</taxon>
        <taxon>Diplogasteromorpha</taxon>
        <taxon>Diplogasteroidea</taxon>
        <taxon>Neodiplogasteridae</taxon>
        <taxon>Pristionchus</taxon>
    </lineage>
</organism>
<dbReference type="Pfam" id="PF00743">
    <property type="entry name" value="FMO-like"/>
    <property type="match status" value="1"/>
</dbReference>
<evidence type="ECO:0000256" key="16">
    <source>
        <dbReference type="ARBA" id="ARBA00047574"/>
    </source>
</evidence>
<evidence type="ECO:0000256" key="14">
    <source>
        <dbReference type="ARBA" id="ARBA00045722"/>
    </source>
</evidence>
<dbReference type="GO" id="GO:0004499">
    <property type="term" value="F:N,N-dimethylaniline monooxygenase activity"/>
    <property type="evidence" value="ECO:0007669"/>
    <property type="project" value="InterPro"/>
</dbReference>
<feature type="transmembrane region" description="Helical" evidence="28">
    <location>
        <begin position="165"/>
        <end position="181"/>
    </location>
</feature>
<feature type="coiled-coil region" evidence="26">
    <location>
        <begin position="892"/>
        <end position="987"/>
    </location>
</feature>
<feature type="transmembrane region" description="Helical" evidence="28">
    <location>
        <begin position="309"/>
        <end position="330"/>
    </location>
</feature>
<evidence type="ECO:0000256" key="4">
    <source>
        <dbReference type="ARBA" id="ARBA00022553"/>
    </source>
</evidence>
<evidence type="ECO:0000256" key="2">
    <source>
        <dbReference type="ARBA" id="ARBA00009183"/>
    </source>
</evidence>
<keyword evidence="5 25" id="KW-0285">Flavoprotein</keyword>
<evidence type="ECO:0000256" key="12">
    <source>
        <dbReference type="ARBA" id="ARBA00023098"/>
    </source>
</evidence>
<keyword evidence="8" id="KW-0256">Endoplasmic reticulum</keyword>
<feature type="compositionally biased region" description="Polar residues" evidence="27">
    <location>
        <begin position="1157"/>
        <end position="1169"/>
    </location>
</feature>
<evidence type="ECO:0000256" key="19">
    <source>
        <dbReference type="ARBA" id="ARBA00047977"/>
    </source>
</evidence>
<comment type="catalytic activity">
    <reaction evidence="22">
        <text>heptan-4-one + NADPH + O2 + H(+) = propyl butanoate + NADP(+) + H2O</text>
        <dbReference type="Rhea" id="RHEA:54852"/>
        <dbReference type="ChEBI" id="CHEBI:15377"/>
        <dbReference type="ChEBI" id="CHEBI:15378"/>
        <dbReference type="ChEBI" id="CHEBI:15379"/>
        <dbReference type="ChEBI" id="CHEBI:57783"/>
        <dbReference type="ChEBI" id="CHEBI:58349"/>
        <dbReference type="ChEBI" id="CHEBI:89484"/>
        <dbReference type="ChEBI" id="CHEBI:89719"/>
    </reaction>
    <physiologicalReaction direction="left-to-right" evidence="22">
        <dbReference type="Rhea" id="RHEA:54853"/>
    </physiologicalReaction>
</comment>
<feature type="compositionally biased region" description="Basic residues" evidence="27">
    <location>
        <begin position="1110"/>
        <end position="1121"/>
    </location>
</feature>
<feature type="compositionally biased region" description="Polar residues" evidence="27">
    <location>
        <begin position="654"/>
        <end position="664"/>
    </location>
</feature>
<keyword evidence="25" id="KW-0503">Monooxygenase</keyword>
<feature type="compositionally biased region" description="Basic and acidic residues" evidence="27">
    <location>
        <begin position="1341"/>
        <end position="1350"/>
    </location>
</feature>
<dbReference type="GO" id="GO:0005789">
    <property type="term" value="C:endoplasmic reticulum membrane"/>
    <property type="evidence" value="ECO:0007669"/>
    <property type="project" value="UniProtKB-SubCell"/>
</dbReference>
<comment type="catalytic activity">
    <reaction evidence="18">
        <text>NADPH + O2 + H(+) = H2O2 + NADP(+)</text>
        <dbReference type="Rhea" id="RHEA:11260"/>
        <dbReference type="ChEBI" id="CHEBI:15378"/>
        <dbReference type="ChEBI" id="CHEBI:15379"/>
        <dbReference type="ChEBI" id="CHEBI:16240"/>
        <dbReference type="ChEBI" id="CHEBI:57783"/>
        <dbReference type="ChEBI" id="CHEBI:58349"/>
        <dbReference type="EC" id="1.6.3.1"/>
    </reaction>
    <physiologicalReaction direction="left-to-right" evidence="18">
        <dbReference type="Rhea" id="RHEA:11261"/>
    </physiologicalReaction>
</comment>
<keyword evidence="26" id="KW-0175">Coiled coil</keyword>
<feature type="region of interest" description="Disordered" evidence="27">
    <location>
        <begin position="593"/>
        <end position="717"/>
    </location>
</feature>
<feature type="transmembrane region" description="Helical" evidence="28">
    <location>
        <begin position="350"/>
        <end position="373"/>
    </location>
</feature>
<feature type="compositionally biased region" description="Polar residues" evidence="27">
    <location>
        <begin position="680"/>
        <end position="691"/>
    </location>
</feature>
<feature type="compositionally biased region" description="Polar residues" evidence="27">
    <location>
        <begin position="808"/>
        <end position="822"/>
    </location>
</feature>
<dbReference type="PRINTS" id="PR00370">
    <property type="entry name" value="FMOXYGENASE"/>
</dbReference>
<dbReference type="EnsemblMetazoa" id="PPA34944.1">
    <property type="protein sequence ID" value="PPA34944.1"/>
    <property type="gene ID" value="WBGene00273313"/>
</dbReference>
<feature type="compositionally biased region" description="Basic residues" evidence="27">
    <location>
        <begin position="1351"/>
        <end position="1365"/>
    </location>
</feature>
<dbReference type="PRINTS" id="PR01125">
    <property type="entry name" value="FMOXYGENASE5"/>
</dbReference>
<dbReference type="InterPro" id="IPR050346">
    <property type="entry name" value="FMO-like"/>
</dbReference>
<feature type="compositionally biased region" description="Polar residues" evidence="27">
    <location>
        <begin position="699"/>
        <end position="717"/>
    </location>
</feature>
<comment type="function">
    <text evidence="14">Acts as a Baeyer-Villiger monooxygenase on a broad range of substrates. Catalyzes the insertion of an oxygen atom into a carbon-carbon bond adjacent to a carbonyl, which converts ketones to esters. Active on diverse carbonyl compounds, whereas soft nucleophiles are mostly non- or poorly reactive. In contrast with other forms of FMO it is non- or poorly active on 'classical' substrates such as drugs, pesticides, and dietary components containing soft nucleophilic heteroatoms. Able to oxidize drug molecules bearing a carbonyl group on an aliphatic chain, such as nabumetone and pentoxifylline. Also, in the absence of substrates, shows slow but yet significant NADPH oxidase activity. Acts as a positive modulator of cholesterol biosynthesis as well as glucose homeostasis, promoting metabolic aging via pleiotropic effects.</text>
</comment>
<evidence type="ECO:0000256" key="21">
    <source>
        <dbReference type="ARBA" id="ARBA00048989"/>
    </source>
</evidence>
<comment type="catalytic activity">
    <reaction evidence="23">
        <text>N,N-dimethylaniline + NADPH + O2 + H(+) = N,N-dimethylaniline N-oxide + NADP(+) + H2O</text>
        <dbReference type="Rhea" id="RHEA:24468"/>
        <dbReference type="ChEBI" id="CHEBI:15377"/>
        <dbReference type="ChEBI" id="CHEBI:15378"/>
        <dbReference type="ChEBI" id="CHEBI:15379"/>
        <dbReference type="ChEBI" id="CHEBI:16269"/>
        <dbReference type="ChEBI" id="CHEBI:17735"/>
        <dbReference type="ChEBI" id="CHEBI:57783"/>
        <dbReference type="ChEBI" id="CHEBI:58349"/>
        <dbReference type="EC" id="1.14.13.8"/>
    </reaction>
    <physiologicalReaction direction="left-to-right" evidence="23">
        <dbReference type="Rhea" id="RHEA:24469"/>
    </physiologicalReaction>
</comment>
<keyword evidence="3" id="KW-0488">Methylation</keyword>
<keyword evidence="10 28" id="KW-1133">Transmembrane helix</keyword>
<feature type="transmembrane region" description="Helical" evidence="28">
    <location>
        <begin position="380"/>
        <end position="397"/>
    </location>
</feature>
<evidence type="ECO:0000256" key="3">
    <source>
        <dbReference type="ARBA" id="ARBA00022481"/>
    </source>
</evidence>
<keyword evidence="13 28" id="KW-0472">Membrane</keyword>